<reference evidence="4" key="1">
    <citation type="journal article" date="2017" name="Front. Plant Sci.">
        <title>Climate Clever Clovers: New Paradigm to Reduce the Environmental Footprint of Ruminants by Breeding Low Methanogenic Forages Utilizing Haplotype Variation.</title>
        <authorList>
            <person name="Kaur P."/>
            <person name="Appels R."/>
            <person name="Bayer P.E."/>
            <person name="Keeble-Gagnere G."/>
            <person name="Wang J."/>
            <person name="Hirakawa H."/>
            <person name="Shirasawa K."/>
            <person name="Vercoe P."/>
            <person name="Stefanova K."/>
            <person name="Durmic Z."/>
            <person name="Nichols P."/>
            <person name="Revell C."/>
            <person name="Isobe S.N."/>
            <person name="Edwards D."/>
            <person name="Erskine W."/>
        </authorList>
    </citation>
    <scope>NUCLEOTIDE SEQUENCE [LARGE SCALE GENOMIC DNA]</scope>
    <source>
        <strain evidence="4">cv. Daliak</strain>
    </source>
</reference>
<keyword evidence="4" id="KW-1185">Reference proteome</keyword>
<name>A0A2Z6M947_TRISU</name>
<evidence type="ECO:0000313" key="3">
    <source>
        <dbReference type="EMBL" id="GAU28421.1"/>
    </source>
</evidence>
<dbReference type="OrthoDB" id="1430963at2759"/>
<dbReference type="InterPro" id="IPR032675">
    <property type="entry name" value="LRR_dom_sf"/>
</dbReference>
<dbReference type="AlphaFoldDB" id="A0A2Z6M947"/>
<dbReference type="Proteomes" id="UP000242715">
    <property type="component" value="Unassembled WGS sequence"/>
</dbReference>
<feature type="domain" description="Disease resistance protein At4g27190-like leucine-rich repeats" evidence="2">
    <location>
        <begin position="5"/>
        <end position="80"/>
    </location>
</feature>
<organism evidence="3 4">
    <name type="scientific">Trifolium subterraneum</name>
    <name type="common">Subterranean clover</name>
    <dbReference type="NCBI Taxonomy" id="3900"/>
    <lineage>
        <taxon>Eukaryota</taxon>
        <taxon>Viridiplantae</taxon>
        <taxon>Streptophyta</taxon>
        <taxon>Embryophyta</taxon>
        <taxon>Tracheophyta</taxon>
        <taxon>Spermatophyta</taxon>
        <taxon>Magnoliopsida</taxon>
        <taxon>eudicotyledons</taxon>
        <taxon>Gunneridae</taxon>
        <taxon>Pentapetalae</taxon>
        <taxon>rosids</taxon>
        <taxon>fabids</taxon>
        <taxon>Fabales</taxon>
        <taxon>Fabaceae</taxon>
        <taxon>Papilionoideae</taxon>
        <taxon>50 kb inversion clade</taxon>
        <taxon>NPAAA clade</taxon>
        <taxon>Hologalegina</taxon>
        <taxon>IRL clade</taxon>
        <taxon>Trifolieae</taxon>
        <taxon>Trifolium</taxon>
    </lineage>
</organism>
<feature type="domain" description="Disease resistance protein At4g27190-like leucine-rich repeats" evidence="2">
    <location>
        <begin position="226"/>
        <end position="326"/>
    </location>
</feature>
<dbReference type="Gene3D" id="3.80.10.10">
    <property type="entry name" value="Ribonuclease Inhibitor"/>
    <property type="match status" value="2"/>
</dbReference>
<dbReference type="Pfam" id="PF23247">
    <property type="entry name" value="LRR_RPS2"/>
    <property type="match status" value="2"/>
</dbReference>
<dbReference type="PANTHER" id="PTHR33463">
    <property type="entry name" value="NB-ARC DOMAIN-CONTAINING PROTEIN-RELATED"/>
    <property type="match status" value="1"/>
</dbReference>
<evidence type="ECO:0000259" key="2">
    <source>
        <dbReference type="Pfam" id="PF23247"/>
    </source>
</evidence>
<dbReference type="InterPro" id="IPR050905">
    <property type="entry name" value="Plant_NBS-LRR"/>
</dbReference>
<dbReference type="SUPFAM" id="SSF52047">
    <property type="entry name" value="RNI-like"/>
    <property type="match status" value="1"/>
</dbReference>
<dbReference type="InterPro" id="IPR057135">
    <property type="entry name" value="At4g27190-like_LRR"/>
</dbReference>
<evidence type="ECO:0000256" key="1">
    <source>
        <dbReference type="ARBA" id="ARBA00022821"/>
    </source>
</evidence>
<keyword evidence="1" id="KW-0611">Plant defense</keyword>
<accession>A0A2Z6M947</accession>
<dbReference type="PANTHER" id="PTHR33463:SF209">
    <property type="entry name" value="DISEASE RESISTANCE PROTEIN RPS2-LIKE"/>
    <property type="match status" value="1"/>
</dbReference>
<evidence type="ECO:0000313" key="4">
    <source>
        <dbReference type="Proteomes" id="UP000242715"/>
    </source>
</evidence>
<protein>
    <recommendedName>
        <fullName evidence="2">Disease resistance protein At4g27190-like leucine-rich repeats domain-containing protein</fullName>
    </recommendedName>
</protein>
<dbReference type="EMBL" id="DF973372">
    <property type="protein sequence ID" value="GAU28421.1"/>
    <property type="molecule type" value="Genomic_DNA"/>
</dbReference>
<gene>
    <name evidence="3" type="ORF">TSUD_54730</name>
</gene>
<proteinExistence type="predicted"/>
<sequence>MPHLELLKLSKINSRKLWDDKLPGLSYMQNLRRLTIDKCCNIAYAFSFSVAREFVNLKYLAISNCQMLEEIFVSDGKFGSLPLSQNQFSNNEVVPNTSELILNSKDVTMLCNGQLNDELIYTVTNLRLRCFHDESDKFPSDFLQRFVNLKKLKVTCSSFTYILNGSECDGHSETIMKLRILVLVELDNLEFICEENSEVQPILQNIETLSVHRCSRLKNIIQSSVLFENLEELLVVNCAGLENILKSSTAISLQKLRKLYIDGCEKIEEIVASDDDNDTSELVFMKLEYLWLKKLPSLRSFCKGRHGFKFPLLKSLFVIDCPVMETFSHGVLDAAKLKKGVYPHVLDPRLIPNGTTQQSVYNHHDILV</sequence>